<proteinExistence type="predicted"/>
<evidence type="ECO:0000313" key="2">
    <source>
        <dbReference type="EMBL" id="CAK0798406.1"/>
    </source>
</evidence>
<feature type="compositionally biased region" description="Basic and acidic residues" evidence="1">
    <location>
        <begin position="162"/>
        <end position="178"/>
    </location>
</feature>
<evidence type="ECO:0000256" key="1">
    <source>
        <dbReference type="SAM" id="MobiDB-lite"/>
    </source>
</evidence>
<name>A0ABN9Q563_9DINO</name>
<feature type="non-terminal residue" evidence="2">
    <location>
        <position position="1"/>
    </location>
</feature>
<dbReference type="EMBL" id="CAUYUJ010001939">
    <property type="protein sequence ID" value="CAK0798406.1"/>
    <property type="molecule type" value="Genomic_DNA"/>
</dbReference>
<keyword evidence="3" id="KW-1185">Reference proteome</keyword>
<feature type="region of interest" description="Disordered" evidence="1">
    <location>
        <begin position="157"/>
        <end position="212"/>
    </location>
</feature>
<organism evidence="2 3">
    <name type="scientific">Prorocentrum cordatum</name>
    <dbReference type="NCBI Taxonomy" id="2364126"/>
    <lineage>
        <taxon>Eukaryota</taxon>
        <taxon>Sar</taxon>
        <taxon>Alveolata</taxon>
        <taxon>Dinophyceae</taxon>
        <taxon>Prorocentrales</taxon>
        <taxon>Prorocentraceae</taxon>
        <taxon>Prorocentrum</taxon>
    </lineage>
</organism>
<feature type="region of interest" description="Disordered" evidence="1">
    <location>
        <begin position="26"/>
        <end position="56"/>
    </location>
</feature>
<sequence length="212" mass="22724">SIPLDLLQSRYIRGLIGRSIALPMGLIPPSSVRRRPSSSCPLPPPLPRGRGGGERHLARQPCCARASRAARAAAAVARGSGAARPTPAGRHSRDLDQRISDFVDDHQLDPKVKRIMQNMAPEDAEKVLEEGLNPERCRNPTAVVVSRIRKVEMDAGRANAVKRYDKGGGRGRRADSRSPVRSRSCGGSRASSGGGGRAGSGGARRRRGDCRR</sequence>
<feature type="compositionally biased region" description="Gly residues" evidence="1">
    <location>
        <begin position="192"/>
        <end position="202"/>
    </location>
</feature>
<comment type="caution">
    <text evidence="2">The sequence shown here is derived from an EMBL/GenBank/DDBJ whole genome shotgun (WGS) entry which is preliminary data.</text>
</comment>
<evidence type="ECO:0000313" key="3">
    <source>
        <dbReference type="Proteomes" id="UP001189429"/>
    </source>
</evidence>
<accession>A0ABN9Q563</accession>
<reference evidence="2" key="1">
    <citation type="submission" date="2023-10" db="EMBL/GenBank/DDBJ databases">
        <authorList>
            <person name="Chen Y."/>
            <person name="Shah S."/>
            <person name="Dougan E. K."/>
            <person name="Thang M."/>
            <person name="Chan C."/>
        </authorList>
    </citation>
    <scope>NUCLEOTIDE SEQUENCE [LARGE SCALE GENOMIC DNA]</scope>
</reference>
<feature type="compositionally biased region" description="Low complexity" evidence="1">
    <location>
        <begin position="181"/>
        <end position="191"/>
    </location>
</feature>
<protein>
    <submittedName>
        <fullName evidence="2">Uncharacterized protein</fullName>
    </submittedName>
</protein>
<feature type="compositionally biased region" description="Basic residues" evidence="1">
    <location>
        <begin position="203"/>
        <end position="212"/>
    </location>
</feature>
<dbReference type="Proteomes" id="UP001189429">
    <property type="component" value="Unassembled WGS sequence"/>
</dbReference>
<gene>
    <name evidence="2" type="ORF">PCOR1329_LOCUS7173</name>
</gene>